<comment type="cofactor">
    <cofactor evidence="1">
        <name>Mg(2+)</name>
        <dbReference type="ChEBI" id="CHEBI:18420"/>
    </cofactor>
</comment>
<dbReference type="GO" id="GO:0008408">
    <property type="term" value="F:3'-5' exonuclease activity"/>
    <property type="evidence" value="ECO:0007669"/>
    <property type="project" value="TreeGrafter"/>
</dbReference>
<dbReference type="AlphaFoldDB" id="A0AAD2EAU8"/>
<dbReference type="PANTHER" id="PTHR30231:SF26">
    <property type="entry name" value="PROTEIN NEN4"/>
    <property type="match status" value="1"/>
</dbReference>
<dbReference type="InterPro" id="IPR012337">
    <property type="entry name" value="RNaseH-like_sf"/>
</dbReference>
<keyword evidence="4" id="KW-0540">Nuclease</keyword>
<dbReference type="SUPFAM" id="SSF53098">
    <property type="entry name" value="Ribonuclease H-like"/>
    <property type="match status" value="1"/>
</dbReference>
<gene>
    <name evidence="8" type="ORF">FPE_LOCUS28370</name>
</gene>
<evidence type="ECO:0000256" key="2">
    <source>
        <dbReference type="ARBA" id="ARBA00022723"/>
    </source>
</evidence>
<keyword evidence="3" id="KW-0378">Hydrolase</keyword>
<dbReference type="Gene3D" id="3.30.420.10">
    <property type="entry name" value="Ribonuclease H-like superfamily/Ribonuclease H"/>
    <property type="match status" value="1"/>
</dbReference>
<keyword evidence="5" id="KW-0460">Magnesium</keyword>
<dbReference type="Pfam" id="PF00929">
    <property type="entry name" value="RNase_T"/>
    <property type="match status" value="1"/>
</dbReference>
<dbReference type="Proteomes" id="UP000834106">
    <property type="component" value="Chromosome 17"/>
</dbReference>
<protein>
    <recommendedName>
        <fullName evidence="7">Exonuclease domain-containing protein</fullName>
    </recommendedName>
</protein>
<keyword evidence="2" id="KW-0479">Metal-binding</keyword>
<dbReference type="InterPro" id="IPR036397">
    <property type="entry name" value="RNaseH_sf"/>
</dbReference>
<dbReference type="SMART" id="SM00479">
    <property type="entry name" value="EXOIII"/>
    <property type="match status" value="1"/>
</dbReference>
<dbReference type="CDD" id="cd06127">
    <property type="entry name" value="DEDDh"/>
    <property type="match status" value="1"/>
</dbReference>
<dbReference type="PANTHER" id="PTHR30231">
    <property type="entry name" value="DNA POLYMERASE III SUBUNIT EPSILON"/>
    <property type="match status" value="1"/>
</dbReference>
<keyword evidence="9" id="KW-1185">Reference proteome</keyword>
<sequence>MESSSSTLNNGKVVEIVFFDLETTVPNIIGQKFRVLEFGAIIVCPRKLVEIESYCTLIRPQDLSVVASRSARCDGITRDTVANAPSFEEVSDKIFSILNGRIWAGHNIQRFDCVRIREAFAEIGRPAPVPVGIIDSLGVLTAKFGKRAGNMKMATLASYFGLGQQKHRSLEDVRMNLEVLKHCATVLFLESSLPSALNTQWHSSLGVTTRSRSLQQSSLQWSKSPEITGRFSQGKSMCREETSRKSPPSTSLSCKRAVPYGRESLGKVTAGVKKLLCNARRPPINNLLKLSQSFLR</sequence>
<evidence type="ECO:0000256" key="1">
    <source>
        <dbReference type="ARBA" id="ARBA00001946"/>
    </source>
</evidence>
<evidence type="ECO:0000256" key="5">
    <source>
        <dbReference type="ARBA" id="ARBA00022842"/>
    </source>
</evidence>
<evidence type="ECO:0000259" key="7">
    <source>
        <dbReference type="SMART" id="SM00479"/>
    </source>
</evidence>
<dbReference type="GO" id="GO:0046872">
    <property type="term" value="F:metal ion binding"/>
    <property type="evidence" value="ECO:0007669"/>
    <property type="project" value="UniProtKB-KW"/>
</dbReference>
<feature type="domain" description="Exonuclease" evidence="7">
    <location>
        <begin position="15"/>
        <end position="189"/>
    </location>
</feature>
<name>A0AAD2EAU8_9LAMI</name>
<evidence type="ECO:0000256" key="3">
    <source>
        <dbReference type="ARBA" id="ARBA00022801"/>
    </source>
</evidence>
<evidence type="ECO:0000256" key="6">
    <source>
        <dbReference type="SAM" id="MobiDB-lite"/>
    </source>
</evidence>
<proteinExistence type="predicted"/>
<accession>A0AAD2EAU8</accession>
<dbReference type="GO" id="GO:0003676">
    <property type="term" value="F:nucleic acid binding"/>
    <property type="evidence" value="ECO:0007669"/>
    <property type="project" value="InterPro"/>
</dbReference>
<evidence type="ECO:0000313" key="9">
    <source>
        <dbReference type="Proteomes" id="UP000834106"/>
    </source>
</evidence>
<evidence type="ECO:0000313" key="8">
    <source>
        <dbReference type="EMBL" id="CAI9780940.1"/>
    </source>
</evidence>
<reference evidence="8" key="1">
    <citation type="submission" date="2023-05" db="EMBL/GenBank/DDBJ databases">
        <authorList>
            <person name="Huff M."/>
        </authorList>
    </citation>
    <scope>NUCLEOTIDE SEQUENCE</scope>
</reference>
<dbReference type="EMBL" id="OU503052">
    <property type="protein sequence ID" value="CAI9780940.1"/>
    <property type="molecule type" value="Genomic_DNA"/>
</dbReference>
<organism evidence="8 9">
    <name type="scientific">Fraxinus pennsylvanica</name>
    <dbReference type="NCBI Taxonomy" id="56036"/>
    <lineage>
        <taxon>Eukaryota</taxon>
        <taxon>Viridiplantae</taxon>
        <taxon>Streptophyta</taxon>
        <taxon>Embryophyta</taxon>
        <taxon>Tracheophyta</taxon>
        <taxon>Spermatophyta</taxon>
        <taxon>Magnoliopsida</taxon>
        <taxon>eudicotyledons</taxon>
        <taxon>Gunneridae</taxon>
        <taxon>Pentapetalae</taxon>
        <taxon>asterids</taxon>
        <taxon>lamiids</taxon>
        <taxon>Lamiales</taxon>
        <taxon>Oleaceae</taxon>
        <taxon>Oleeae</taxon>
        <taxon>Fraxinus</taxon>
    </lineage>
</organism>
<dbReference type="InterPro" id="IPR013520">
    <property type="entry name" value="Ribonucl_H"/>
</dbReference>
<keyword evidence="4" id="KW-0269">Exonuclease</keyword>
<evidence type="ECO:0000256" key="4">
    <source>
        <dbReference type="ARBA" id="ARBA00022839"/>
    </source>
</evidence>
<feature type="region of interest" description="Disordered" evidence="6">
    <location>
        <begin position="228"/>
        <end position="254"/>
    </location>
</feature>
<dbReference type="FunFam" id="3.30.420.10:FF:000040">
    <property type="entry name" value="Exonuclease family protein"/>
    <property type="match status" value="1"/>
</dbReference>